<evidence type="ECO:0000256" key="2">
    <source>
        <dbReference type="ARBA" id="ARBA00022692"/>
    </source>
</evidence>
<gene>
    <name evidence="8" type="ORF">FisN_19Lh016</name>
</gene>
<evidence type="ECO:0000256" key="1">
    <source>
        <dbReference type="ARBA" id="ARBA00004141"/>
    </source>
</evidence>
<protein>
    <recommendedName>
        <fullName evidence="10">G-protein coupled receptors family 2 profile 2 domain-containing protein</fullName>
    </recommendedName>
</protein>
<proteinExistence type="predicted"/>
<dbReference type="GO" id="GO:0007189">
    <property type="term" value="P:adenylate cyclase-activating G protein-coupled receptor signaling pathway"/>
    <property type="evidence" value="ECO:0007669"/>
    <property type="project" value="TreeGrafter"/>
</dbReference>
<sequence length="608" mass="68703">MNLPSSMSIIARLIFLALLCQQAASQGCFDFRSLSCLTPQEQGDDLMDVQIACLAIEQALKQQKQSIKLLQLPEETQQHERALQYLTVHDDLCYGLHQAYHKCWWCAQIVLPEEVVHSDFCQFRTCSRPPQAEVSLTTLRETCQEMQTVQEYGGYPATMEFCQRAEEAAFLCPIYCKTSYLGADTLAQKRGLVWMARTTAFFTLFGALHILYDIGKDAKKRQSVYHQLLLAMAAFDVSTGIAWGLSTWPIPSEFFWIHGAKGSTATCTAQAFFVQWGFTSMFYNVSLALYYTLVIVYTYKEHQLINLRPYLLGVPLVIGTGLALGAIPFYDWFEYGCHFLPPPDGPAWPVYIFAVVPLAISILSIIASMGFIFYRVRAQAQASQKWSMQKGAPSGLQTRVFYQCLWYVLSFLISWPILFAVYLASIDVDGPYGFTLIIAMLAPLQGFNNFCVYLRPKVLHWKTVCDKRRKKQQSSPQNGLGHSCYPTGGTTQMNSLYQNSSGLTNRRQVVPSRSVTDFSETERAEDAVFISQNHCSENVFALEFSETGHDSTQLVEAEVVYAEQVIDKDVNEDEYVDPSVQIVEMNEHSDAGYNNNEELITDETDLPH</sequence>
<dbReference type="PANTHER" id="PTHR23112">
    <property type="entry name" value="G PROTEIN-COUPLED RECEPTOR 157-RELATED"/>
    <property type="match status" value="1"/>
</dbReference>
<dbReference type="PANTHER" id="PTHR23112:SF0">
    <property type="entry name" value="TRANSMEMBRANE PROTEIN 116"/>
    <property type="match status" value="1"/>
</dbReference>
<feature type="transmembrane region" description="Helical" evidence="6">
    <location>
        <begin position="404"/>
        <end position="426"/>
    </location>
</feature>
<evidence type="ECO:0000313" key="9">
    <source>
        <dbReference type="Proteomes" id="UP000198406"/>
    </source>
</evidence>
<evidence type="ECO:0008006" key="10">
    <source>
        <dbReference type="Google" id="ProtNLM"/>
    </source>
</evidence>
<comment type="caution">
    <text evidence="8">The sequence shown here is derived from an EMBL/GenBank/DDBJ whole genome shotgun (WGS) entry which is preliminary data.</text>
</comment>
<evidence type="ECO:0000256" key="5">
    <source>
        <dbReference type="SAM" id="MobiDB-lite"/>
    </source>
</evidence>
<evidence type="ECO:0000256" key="7">
    <source>
        <dbReference type="SAM" id="SignalP"/>
    </source>
</evidence>
<dbReference type="EMBL" id="BDSP01000106">
    <property type="protein sequence ID" value="GAX16438.1"/>
    <property type="molecule type" value="Genomic_DNA"/>
</dbReference>
<keyword evidence="4 6" id="KW-0472">Membrane</keyword>
<feature type="transmembrane region" description="Helical" evidence="6">
    <location>
        <begin position="350"/>
        <end position="374"/>
    </location>
</feature>
<dbReference type="InParanoid" id="A0A1Z5JRQ6"/>
<feature type="region of interest" description="Disordered" evidence="5">
    <location>
        <begin position="588"/>
        <end position="608"/>
    </location>
</feature>
<dbReference type="GO" id="GO:0005886">
    <property type="term" value="C:plasma membrane"/>
    <property type="evidence" value="ECO:0007669"/>
    <property type="project" value="TreeGrafter"/>
</dbReference>
<evidence type="ECO:0000256" key="6">
    <source>
        <dbReference type="SAM" id="Phobius"/>
    </source>
</evidence>
<feature type="transmembrane region" description="Helical" evidence="6">
    <location>
        <begin position="192"/>
        <end position="212"/>
    </location>
</feature>
<reference evidence="8 9" key="1">
    <citation type="journal article" date="2015" name="Plant Cell">
        <title>Oil accumulation by the oleaginous diatom Fistulifera solaris as revealed by the genome and transcriptome.</title>
        <authorList>
            <person name="Tanaka T."/>
            <person name="Maeda Y."/>
            <person name="Veluchamy A."/>
            <person name="Tanaka M."/>
            <person name="Abida H."/>
            <person name="Marechal E."/>
            <person name="Bowler C."/>
            <person name="Muto M."/>
            <person name="Sunaga Y."/>
            <person name="Tanaka M."/>
            <person name="Yoshino T."/>
            <person name="Taniguchi T."/>
            <person name="Fukuda Y."/>
            <person name="Nemoto M."/>
            <person name="Matsumoto M."/>
            <person name="Wong P.S."/>
            <person name="Aburatani S."/>
            <person name="Fujibuchi W."/>
        </authorList>
    </citation>
    <scope>NUCLEOTIDE SEQUENCE [LARGE SCALE GENOMIC DNA]</scope>
    <source>
        <strain evidence="8 9">JPCC DA0580</strain>
    </source>
</reference>
<feature type="signal peptide" evidence="7">
    <location>
        <begin position="1"/>
        <end position="25"/>
    </location>
</feature>
<feature type="chain" id="PRO_5012712608" description="G-protein coupled receptors family 2 profile 2 domain-containing protein" evidence="7">
    <location>
        <begin position="26"/>
        <end position="608"/>
    </location>
</feature>
<keyword evidence="7" id="KW-0732">Signal</keyword>
<keyword evidence="2 6" id="KW-0812">Transmembrane</keyword>
<keyword evidence="9" id="KW-1185">Reference proteome</keyword>
<accession>A0A1Z5JRQ6</accession>
<dbReference type="SUPFAM" id="SSF81321">
    <property type="entry name" value="Family A G protein-coupled receptor-like"/>
    <property type="match status" value="1"/>
</dbReference>
<comment type="subcellular location">
    <subcellularLocation>
        <location evidence="1">Membrane</location>
        <topology evidence="1">Multi-pass membrane protein</topology>
    </subcellularLocation>
</comment>
<evidence type="ECO:0000313" key="8">
    <source>
        <dbReference type="EMBL" id="GAX16438.1"/>
    </source>
</evidence>
<keyword evidence="3 6" id="KW-1133">Transmembrane helix</keyword>
<dbReference type="AlphaFoldDB" id="A0A1Z5JRQ6"/>
<organism evidence="8 9">
    <name type="scientific">Fistulifera solaris</name>
    <name type="common">Oleaginous diatom</name>
    <dbReference type="NCBI Taxonomy" id="1519565"/>
    <lineage>
        <taxon>Eukaryota</taxon>
        <taxon>Sar</taxon>
        <taxon>Stramenopiles</taxon>
        <taxon>Ochrophyta</taxon>
        <taxon>Bacillariophyta</taxon>
        <taxon>Bacillariophyceae</taxon>
        <taxon>Bacillariophycidae</taxon>
        <taxon>Naviculales</taxon>
        <taxon>Naviculaceae</taxon>
        <taxon>Fistulifera</taxon>
    </lineage>
</organism>
<dbReference type="CDD" id="cd00637">
    <property type="entry name" value="7tm_classA_rhodopsin-like"/>
    <property type="match status" value="1"/>
</dbReference>
<dbReference type="OrthoDB" id="44002at2759"/>
<feature type="transmembrane region" description="Helical" evidence="6">
    <location>
        <begin position="311"/>
        <end position="330"/>
    </location>
</feature>
<name>A0A1Z5JRQ6_FISSO</name>
<dbReference type="Gene3D" id="1.20.1070.10">
    <property type="entry name" value="Rhodopsin 7-helix transmembrane proteins"/>
    <property type="match status" value="1"/>
</dbReference>
<feature type="transmembrane region" description="Helical" evidence="6">
    <location>
        <begin position="224"/>
        <end position="245"/>
    </location>
</feature>
<evidence type="ECO:0000256" key="3">
    <source>
        <dbReference type="ARBA" id="ARBA00022989"/>
    </source>
</evidence>
<feature type="transmembrane region" description="Helical" evidence="6">
    <location>
        <begin position="432"/>
        <end position="454"/>
    </location>
</feature>
<dbReference type="Proteomes" id="UP000198406">
    <property type="component" value="Unassembled WGS sequence"/>
</dbReference>
<evidence type="ECO:0000256" key="4">
    <source>
        <dbReference type="ARBA" id="ARBA00023136"/>
    </source>
</evidence>
<feature type="compositionally biased region" description="Acidic residues" evidence="5">
    <location>
        <begin position="599"/>
        <end position="608"/>
    </location>
</feature>
<dbReference type="GO" id="GO:0004930">
    <property type="term" value="F:G protein-coupled receptor activity"/>
    <property type="evidence" value="ECO:0007669"/>
    <property type="project" value="TreeGrafter"/>
</dbReference>
<feature type="transmembrane region" description="Helical" evidence="6">
    <location>
        <begin position="281"/>
        <end position="299"/>
    </location>
</feature>